<keyword evidence="2" id="KW-0472">Membrane</keyword>
<dbReference type="OrthoDB" id="9843599at2"/>
<proteinExistence type="predicted"/>
<accession>A0A512MEU3</accession>
<keyword evidence="2" id="KW-0812">Transmembrane</keyword>
<evidence type="ECO:0000313" key="3">
    <source>
        <dbReference type="EMBL" id="GEP45257.1"/>
    </source>
</evidence>
<dbReference type="AlphaFoldDB" id="A0A512MEU3"/>
<evidence type="ECO:0000313" key="4">
    <source>
        <dbReference type="Proteomes" id="UP000321577"/>
    </source>
</evidence>
<dbReference type="RefSeq" id="WP_146853972.1">
    <property type="nucleotide sequence ID" value="NZ_BKAG01000045.1"/>
</dbReference>
<comment type="caution">
    <text evidence="3">The sequence shown here is derived from an EMBL/GenBank/DDBJ whole genome shotgun (WGS) entry which is preliminary data.</text>
</comment>
<dbReference type="EMBL" id="BKAG01000045">
    <property type="protein sequence ID" value="GEP45257.1"/>
    <property type="molecule type" value="Genomic_DNA"/>
</dbReference>
<name>A0A512MEU3_9BACT</name>
<sequence length="136" mass="15937">MADYVPALIFFSIFIGIPLVAKYLEYRRYAGKTAVKEGIEYRNNHHVLGVGYYHASTGMWHLHPWNEYREDRGYYWSGEWHAEPDQRPTTPTTPSPAEIDRVNKAWRKADPQKMVNFWAHVDRFGFGHAVDRHEGS</sequence>
<feature type="transmembrane region" description="Helical" evidence="2">
    <location>
        <begin position="6"/>
        <end position="24"/>
    </location>
</feature>
<gene>
    <name evidence="3" type="ORF">BGE01nite_45480</name>
</gene>
<evidence type="ECO:0000256" key="1">
    <source>
        <dbReference type="SAM" id="MobiDB-lite"/>
    </source>
</evidence>
<feature type="region of interest" description="Disordered" evidence="1">
    <location>
        <begin position="81"/>
        <end position="100"/>
    </location>
</feature>
<protein>
    <submittedName>
        <fullName evidence="3">Uncharacterized protein</fullName>
    </submittedName>
</protein>
<organism evidence="3 4">
    <name type="scientific">Brevifollis gellanilyticus</name>
    <dbReference type="NCBI Taxonomy" id="748831"/>
    <lineage>
        <taxon>Bacteria</taxon>
        <taxon>Pseudomonadati</taxon>
        <taxon>Verrucomicrobiota</taxon>
        <taxon>Verrucomicrobiia</taxon>
        <taxon>Verrucomicrobiales</taxon>
        <taxon>Verrucomicrobiaceae</taxon>
    </lineage>
</organism>
<dbReference type="Proteomes" id="UP000321577">
    <property type="component" value="Unassembled WGS sequence"/>
</dbReference>
<reference evidence="3 4" key="1">
    <citation type="submission" date="2019-07" db="EMBL/GenBank/DDBJ databases">
        <title>Whole genome shotgun sequence of Brevifollis gellanilyticus NBRC 108608.</title>
        <authorList>
            <person name="Hosoyama A."/>
            <person name="Uohara A."/>
            <person name="Ohji S."/>
            <person name="Ichikawa N."/>
        </authorList>
    </citation>
    <scope>NUCLEOTIDE SEQUENCE [LARGE SCALE GENOMIC DNA]</scope>
    <source>
        <strain evidence="3 4">NBRC 108608</strain>
    </source>
</reference>
<keyword evidence="4" id="KW-1185">Reference proteome</keyword>
<evidence type="ECO:0000256" key="2">
    <source>
        <dbReference type="SAM" id="Phobius"/>
    </source>
</evidence>
<keyword evidence="2" id="KW-1133">Transmembrane helix</keyword>